<proteinExistence type="predicted"/>
<dbReference type="GO" id="GO:0016853">
    <property type="term" value="F:isomerase activity"/>
    <property type="evidence" value="ECO:0007669"/>
    <property type="project" value="UniProtKB-KW"/>
</dbReference>
<dbReference type="Pfam" id="PF01261">
    <property type="entry name" value="AP_endonuc_2"/>
    <property type="match status" value="1"/>
</dbReference>
<dbReference type="SUPFAM" id="SSF51658">
    <property type="entry name" value="Xylose isomerase-like"/>
    <property type="match status" value="1"/>
</dbReference>
<sequence length="253" mass="28571">MKTFPIGVQPYTVREALRADYTGTLRRLAEIGYKGIELGLPPEGITVAEQKTLLKSLGLHVVSAHAGFDTLSFDAEAIMDYLDEVEGGRHIAISLKFADKEDVLRKAAECNRIGARMKERGFKFLYHNHDWEFMTFDGKYAMDWFLEATDPAFVGMELDTYWAAKADVSPADYLRTRLQGRCPLLHIKDMEAGEQRFFAEVGEGVLDFKDIAAAAAEAGVEWMIVEQDESRRDPFDSLTISYRNLEAMGLLKR</sequence>
<accession>A0A3A1UNU3</accession>
<dbReference type="EMBL" id="QXQA01000015">
    <property type="protein sequence ID" value="RIX50218.1"/>
    <property type="molecule type" value="Genomic_DNA"/>
</dbReference>
<dbReference type="InterPro" id="IPR013022">
    <property type="entry name" value="Xyl_isomerase-like_TIM-brl"/>
</dbReference>
<dbReference type="InterPro" id="IPR050312">
    <property type="entry name" value="IolE/XylAMocC-like"/>
</dbReference>
<dbReference type="Proteomes" id="UP000266482">
    <property type="component" value="Unassembled WGS sequence"/>
</dbReference>
<dbReference type="InterPro" id="IPR036237">
    <property type="entry name" value="Xyl_isomerase-like_sf"/>
</dbReference>
<evidence type="ECO:0000313" key="3">
    <source>
        <dbReference type="Proteomes" id="UP000266482"/>
    </source>
</evidence>
<protein>
    <submittedName>
        <fullName evidence="2">Sugar phosphate isomerase/epimerase</fullName>
    </submittedName>
</protein>
<evidence type="ECO:0000313" key="2">
    <source>
        <dbReference type="EMBL" id="RIX50218.1"/>
    </source>
</evidence>
<keyword evidence="2" id="KW-0413">Isomerase</keyword>
<keyword evidence="3" id="KW-1185">Reference proteome</keyword>
<comment type="caution">
    <text evidence="2">The sequence shown here is derived from an EMBL/GenBank/DDBJ whole genome shotgun (WGS) entry which is preliminary data.</text>
</comment>
<dbReference type="AlphaFoldDB" id="A0A3A1UNU3"/>
<dbReference type="OrthoDB" id="9798407at2"/>
<dbReference type="PANTHER" id="PTHR12110">
    <property type="entry name" value="HYDROXYPYRUVATE ISOMERASE"/>
    <property type="match status" value="1"/>
</dbReference>
<dbReference type="RefSeq" id="WP_119601966.1">
    <property type="nucleotide sequence ID" value="NZ_QXQA01000015.1"/>
</dbReference>
<feature type="domain" description="Xylose isomerase-like TIM barrel" evidence="1">
    <location>
        <begin position="25"/>
        <end position="229"/>
    </location>
</feature>
<name>A0A3A1UNU3_9BACL</name>
<organism evidence="2 3">
    <name type="scientific">Paenibacillus nanensis</name>
    <dbReference type="NCBI Taxonomy" id="393251"/>
    <lineage>
        <taxon>Bacteria</taxon>
        <taxon>Bacillati</taxon>
        <taxon>Bacillota</taxon>
        <taxon>Bacilli</taxon>
        <taxon>Bacillales</taxon>
        <taxon>Paenibacillaceae</taxon>
        <taxon>Paenibacillus</taxon>
    </lineage>
</organism>
<reference evidence="2 3" key="1">
    <citation type="submission" date="2018-09" db="EMBL/GenBank/DDBJ databases">
        <title>Paenibacillus aracenensis nov. sp. isolated from a cave in southern Spain.</title>
        <authorList>
            <person name="Jurado V."/>
            <person name="Gutierrez-Patricio S."/>
            <person name="Gonzalez-Pimentel J.L."/>
            <person name="Miller A.Z."/>
            <person name="Laiz L."/>
            <person name="Saiz-Jimenez C."/>
        </authorList>
    </citation>
    <scope>NUCLEOTIDE SEQUENCE [LARGE SCALE GENOMIC DNA]</scope>
    <source>
        <strain evidence="2 3">DSM 22867</strain>
    </source>
</reference>
<evidence type="ECO:0000259" key="1">
    <source>
        <dbReference type="Pfam" id="PF01261"/>
    </source>
</evidence>
<gene>
    <name evidence="2" type="ORF">D3P08_20405</name>
</gene>
<dbReference type="PANTHER" id="PTHR12110:SF41">
    <property type="entry name" value="INOSOSE DEHYDRATASE"/>
    <property type="match status" value="1"/>
</dbReference>
<dbReference type="Gene3D" id="3.20.20.150">
    <property type="entry name" value="Divalent-metal-dependent TIM barrel enzymes"/>
    <property type="match status" value="1"/>
</dbReference>